<keyword evidence="7" id="KW-0597">Phosphoprotein</keyword>
<dbReference type="GO" id="GO:0005819">
    <property type="term" value="C:spindle"/>
    <property type="evidence" value="ECO:0007669"/>
    <property type="project" value="UniProtKB-SubCell"/>
</dbReference>
<dbReference type="GO" id="GO:0031145">
    <property type="term" value="P:anaphase-promoting complex-dependent catabolic process"/>
    <property type="evidence" value="ECO:0007669"/>
    <property type="project" value="TreeGrafter"/>
</dbReference>
<protein>
    <recommendedName>
        <fullName evidence="5">Anaphase-promoting complex subunit 5</fullName>
    </recommendedName>
    <alternativeName>
        <fullName evidence="16">Cyclosome subunit 5</fullName>
    </alternativeName>
</protein>
<feature type="domain" description="Anaphase-promoting complex subunit 5" evidence="18">
    <location>
        <begin position="475"/>
        <end position="505"/>
    </location>
</feature>
<keyword evidence="12" id="KW-0802">TPR repeat</keyword>
<evidence type="ECO:0000256" key="3">
    <source>
        <dbReference type="ARBA" id="ARBA00004906"/>
    </source>
</evidence>
<organism evidence="20 21">
    <name type="scientific">Clytia hemisphaerica</name>
    <dbReference type="NCBI Taxonomy" id="252671"/>
    <lineage>
        <taxon>Eukaryota</taxon>
        <taxon>Metazoa</taxon>
        <taxon>Cnidaria</taxon>
        <taxon>Hydrozoa</taxon>
        <taxon>Hydroidolina</taxon>
        <taxon>Leptothecata</taxon>
        <taxon>Obeliida</taxon>
        <taxon>Clytiidae</taxon>
        <taxon>Clytia</taxon>
    </lineage>
</organism>
<dbReference type="Pfam" id="PF12862">
    <property type="entry name" value="ANAPC5"/>
    <property type="match status" value="2"/>
</dbReference>
<keyword evidence="11" id="KW-0833">Ubl conjugation pathway</keyword>
<dbReference type="PANTHER" id="PTHR12830:SF9">
    <property type="entry name" value="ANAPHASE-PROMOTING COMPLEX SUBUNIT 5"/>
    <property type="match status" value="1"/>
</dbReference>
<keyword evidence="13" id="KW-0206">Cytoskeleton</keyword>
<evidence type="ECO:0000256" key="17">
    <source>
        <dbReference type="ARBA" id="ARBA00045696"/>
    </source>
</evidence>
<evidence type="ECO:0000259" key="18">
    <source>
        <dbReference type="Pfam" id="PF12862"/>
    </source>
</evidence>
<evidence type="ECO:0000259" key="19">
    <source>
        <dbReference type="Pfam" id="PF21371"/>
    </source>
</evidence>
<dbReference type="GO" id="GO:0070979">
    <property type="term" value="P:protein K11-linked ubiquitination"/>
    <property type="evidence" value="ECO:0007669"/>
    <property type="project" value="TreeGrafter"/>
</dbReference>
<comment type="function">
    <text evidence="17">Component of the anaphase promoting complex/cyclosome (APC/C), a cell cycle-regulated E3 ubiquitin ligase that controls progression through mitosis and the G1 phase of the cell cycle. The APC/C complex acts by mediating ubiquitination and subsequent degradation of target proteins: it mainly mediates the formation of 'Lys-11'-linked polyubiquitin chains and, to a lower extent, the formation of 'Lys-48'- and 'Lys-63'-linked polyubiquitin chains. The APC/C complex catalyzes assembly of branched 'Lys-11'-/'Lys-48'-linked branched ubiquitin chains on target proteins.</text>
</comment>
<evidence type="ECO:0000256" key="6">
    <source>
        <dbReference type="ARBA" id="ARBA00022490"/>
    </source>
</evidence>
<evidence type="ECO:0000256" key="4">
    <source>
        <dbReference type="ARBA" id="ARBA00007450"/>
    </source>
</evidence>
<evidence type="ECO:0000256" key="12">
    <source>
        <dbReference type="ARBA" id="ARBA00022803"/>
    </source>
</evidence>
<dbReference type="Proteomes" id="UP000594262">
    <property type="component" value="Unplaced"/>
</dbReference>
<evidence type="ECO:0000313" key="20">
    <source>
        <dbReference type="EnsemblMetazoa" id="CLYHEMP001046.1"/>
    </source>
</evidence>
<keyword evidence="8" id="KW-0132">Cell division</keyword>
<keyword evidence="10" id="KW-0498">Mitosis</keyword>
<keyword evidence="6" id="KW-0963">Cytoplasm</keyword>
<comment type="subcellular location">
    <subcellularLocation>
        <location evidence="2">Cytoplasm</location>
        <location evidence="2">Cytoskeleton</location>
        <location evidence="2">Spindle</location>
    </subcellularLocation>
    <subcellularLocation>
        <location evidence="1">Nucleus</location>
    </subcellularLocation>
</comment>
<keyword evidence="9" id="KW-0677">Repeat</keyword>
<evidence type="ECO:0000256" key="15">
    <source>
        <dbReference type="ARBA" id="ARBA00023306"/>
    </source>
</evidence>
<evidence type="ECO:0000256" key="2">
    <source>
        <dbReference type="ARBA" id="ARBA00004186"/>
    </source>
</evidence>
<dbReference type="GeneID" id="136799492"/>
<evidence type="ECO:0000256" key="9">
    <source>
        <dbReference type="ARBA" id="ARBA00022737"/>
    </source>
</evidence>
<dbReference type="InterPro" id="IPR026000">
    <property type="entry name" value="Apc5_dom"/>
</dbReference>
<keyword evidence="15" id="KW-0131">Cell cycle</keyword>
<sequence>MAVIPYEISCGVLIHVFCQKIQDNEGWDSEYVSKGTQQTFLIGLLKMLKKTNSTWHEFVDTIKSFCWEDLYNSFLKEVELLETEDDILDVFKSLEDLVIDQSSSIKLSTQNTPIKRTSVIGLFLRKLVLKFKKLAFEKIHLLFMDYVKYKQLSNPFEETSLEDSERSMDLSCVDENTTSDVSLIENENKENQPSPVKIIPKIIENQKTNLSSREGVYQFIEENVMMLENNSHNVMKPNQLQQKLNEIQRSHWHIPDVYYLSFLNYLRVSEFNKASKMLSLYFDQKNFQNQSTNADPSEQENHQSMFKRFRYAALNLGIMHCQHGNYAQAMTVLKEAVSIAQETNDELCLKHAIFWIHVVNEETNRLDNKDLESRCCELIKEIYTEDENVIDNVPEIESLDMLRCSKLMALRGLRTPDFILSSISRMIVSNSKTSDSALLTRSSILDFYGMKLLSVFNSQFPLQRTNKGTLNTKRQITEENFTVALCHLAMHFGSISCHNEATAILNFLQTQHECYSRYLPLVKESRLGLDFSRYINERNLIKAKHVADFFIVFNKDESSYMHAVIDAILGNHTKAYQRAMTLNQELSSHEKRTVPQLKIRIRLLLIELKLLSQDSKSCIEDILELVTVLKELKTTSFLIEVQSCLIRYNMKFGLFDKALKLIDDVFITGFTNGNPYQLGCLYFLQARATTSKLDSESEKDPENYETVLTLYDRSFTFFEKAGAKARIRDVYYERSLVYHRMGLSQERNTAATHFRLLNEELNGFWNETFLF</sequence>
<dbReference type="OrthoDB" id="2504561at2759"/>
<feature type="domain" description="Anaphase-promoting complex subunit 5 N-terminal" evidence="19">
    <location>
        <begin position="92"/>
        <end position="149"/>
    </location>
</feature>
<dbReference type="EnsemblMetazoa" id="CLYHEMT001046.1">
    <property type="protein sequence ID" value="CLYHEMP001046.1"/>
    <property type="gene ID" value="CLYHEMG001046"/>
</dbReference>
<feature type="domain" description="Anaphase-promoting complex subunit 5" evidence="18">
    <location>
        <begin position="258"/>
        <end position="360"/>
    </location>
</feature>
<evidence type="ECO:0000256" key="5">
    <source>
        <dbReference type="ARBA" id="ARBA00016066"/>
    </source>
</evidence>
<proteinExistence type="inferred from homology"/>
<evidence type="ECO:0000313" key="21">
    <source>
        <dbReference type="Proteomes" id="UP000594262"/>
    </source>
</evidence>
<dbReference type="RefSeq" id="XP_066912310.1">
    <property type="nucleotide sequence ID" value="XM_067056209.1"/>
</dbReference>
<dbReference type="InterPro" id="IPR011990">
    <property type="entry name" value="TPR-like_helical_dom_sf"/>
</dbReference>
<evidence type="ECO:0000256" key="16">
    <source>
        <dbReference type="ARBA" id="ARBA00031069"/>
    </source>
</evidence>
<evidence type="ECO:0000256" key="11">
    <source>
        <dbReference type="ARBA" id="ARBA00022786"/>
    </source>
</evidence>
<name>A0A7M5WQ96_9CNID</name>
<evidence type="ECO:0000256" key="10">
    <source>
        <dbReference type="ARBA" id="ARBA00022776"/>
    </source>
</evidence>
<dbReference type="GO" id="GO:0005680">
    <property type="term" value="C:anaphase-promoting complex"/>
    <property type="evidence" value="ECO:0007669"/>
    <property type="project" value="InterPro"/>
</dbReference>
<dbReference type="PANTHER" id="PTHR12830">
    <property type="entry name" value="ANAPHASE-PROMOTING COMPLEX SUBUNIT 5"/>
    <property type="match status" value="1"/>
</dbReference>
<dbReference type="InterPro" id="IPR048968">
    <property type="entry name" value="Apc5_N"/>
</dbReference>
<evidence type="ECO:0000256" key="13">
    <source>
        <dbReference type="ARBA" id="ARBA00023212"/>
    </source>
</evidence>
<accession>A0A7M5WQ96</accession>
<dbReference type="GO" id="GO:0045842">
    <property type="term" value="P:positive regulation of mitotic metaphase/anaphase transition"/>
    <property type="evidence" value="ECO:0007669"/>
    <property type="project" value="TreeGrafter"/>
</dbReference>
<evidence type="ECO:0000256" key="8">
    <source>
        <dbReference type="ARBA" id="ARBA00022618"/>
    </source>
</evidence>
<dbReference type="Gene3D" id="1.25.40.10">
    <property type="entry name" value="Tetratricopeptide repeat domain"/>
    <property type="match status" value="1"/>
</dbReference>
<evidence type="ECO:0000256" key="7">
    <source>
        <dbReference type="ARBA" id="ARBA00022553"/>
    </source>
</evidence>
<comment type="pathway">
    <text evidence="3">Protein modification; protein ubiquitination.</text>
</comment>
<evidence type="ECO:0000256" key="1">
    <source>
        <dbReference type="ARBA" id="ARBA00004123"/>
    </source>
</evidence>
<dbReference type="UniPathway" id="UPA00143"/>
<dbReference type="GO" id="GO:0051301">
    <property type="term" value="P:cell division"/>
    <property type="evidence" value="ECO:0007669"/>
    <property type="project" value="UniProtKB-KW"/>
</dbReference>
<keyword evidence="21" id="KW-1185">Reference proteome</keyword>
<evidence type="ECO:0000256" key="14">
    <source>
        <dbReference type="ARBA" id="ARBA00023242"/>
    </source>
</evidence>
<keyword evidence="14" id="KW-0539">Nucleus</keyword>
<dbReference type="InterPro" id="IPR037679">
    <property type="entry name" value="Apc5"/>
</dbReference>
<comment type="similarity">
    <text evidence="4">Belongs to the APC5 family.</text>
</comment>
<dbReference type="AlphaFoldDB" id="A0A7M5WQ96"/>
<dbReference type="Pfam" id="PF21371">
    <property type="entry name" value="Apc5_N"/>
    <property type="match status" value="1"/>
</dbReference>
<reference evidence="20" key="1">
    <citation type="submission" date="2021-01" db="UniProtKB">
        <authorList>
            <consortium name="EnsemblMetazoa"/>
        </authorList>
    </citation>
    <scope>IDENTIFICATION</scope>
</reference>